<gene>
    <name evidence="2" type="ORF">NW755_001563</name>
</gene>
<organism evidence="2 3">
    <name type="scientific">Fusarium falciforme</name>
    <dbReference type="NCBI Taxonomy" id="195108"/>
    <lineage>
        <taxon>Eukaryota</taxon>
        <taxon>Fungi</taxon>
        <taxon>Dikarya</taxon>
        <taxon>Ascomycota</taxon>
        <taxon>Pezizomycotina</taxon>
        <taxon>Sordariomycetes</taxon>
        <taxon>Hypocreomycetidae</taxon>
        <taxon>Hypocreales</taxon>
        <taxon>Nectriaceae</taxon>
        <taxon>Fusarium</taxon>
        <taxon>Fusarium solani species complex</taxon>
    </lineage>
</organism>
<dbReference type="Proteomes" id="UP001152087">
    <property type="component" value="Unassembled WGS sequence"/>
</dbReference>
<dbReference type="OrthoDB" id="10401498at2759"/>
<proteinExistence type="predicted"/>
<dbReference type="AlphaFoldDB" id="A0A9W8RI10"/>
<name>A0A9W8RI10_9HYPO</name>
<accession>A0A9W8RI10</accession>
<reference evidence="2" key="1">
    <citation type="submission" date="2022-09" db="EMBL/GenBank/DDBJ databases">
        <title>Fusarium specimens isolated from Avocado Roots.</title>
        <authorList>
            <person name="Stajich J."/>
            <person name="Roper C."/>
            <person name="Heimlech-Rivalta G."/>
        </authorList>
    </citation>
    <scope>NUCLEOTIDE SEQUENCE</scope>
    <source>
        <strain evidence="2">A02</strain>
    </source>
</reference>
<keyword evidence="1" id="KW-1133">Transmembrane helix</keyword>
<sequence length="78" mass="8390">MDVVFGPFEQPYGVNSTTDTAKESKKPKDPSKAIAIVLSVMIGLFVATLAGAAYVTYKERAKNRKLKETNVATAPENA</sequence>
<keyword evidence="1" id="KW-0472">Membrane</keyword>
<keyword evidence="1" id="KW-0812">Transmembrane</keyword>
<protein>
    <submittedName>
        <fullName evidence="2">Uncharacterized protein</fullName>
    </submittedName>
</protein>
<evidence type="ECO:0000313" key="2">
    <source>
        <dbReference type="EMBL" id="KAJ4196792.1"/>
    </source>
</evidence>
<evidence type="ECO:0000256" key="1">
    <source>
        <dbReference type="SAM" id="Phobius"/>
    </source>
</evidence>
<feature type="transmembrane region" description="Helical" evidence="1">
    <location>
        <begin position="33"/>
        <end position="57"/>
    </location>
</feature>
<keyword evidence="3" id="KW-1185">Reference proteome</keyword>
<comment type="caution">
    <text evidence="2">The sequence shown here is derived from an EMBL/GenBank/DDBJ whole genome shotgun (WGS) entry which is preliminary data.</text>
</comment>
<evidence type="ECO:0000313" key="3">
    <source>
        <dbReference type="Proteomes" id="UP001152087"/>
    </source>
</evidence>
<dbReference type="EMBL" id="JAOQAV010000002">
    <property type="protein sequence ID" value="KAJ4196792.1"/>
    <property type="molecule type" value="Genomic_DNA"/>
</dbReference>